<comment type="caution">
    <text evidence="7">Lacks conserved residue(s) required for the propagation of feature annotation.</text>
</comment>
<evidence type="ECO:0000259" key="10">
    <source>
        <dbReference type="PROSITE" id="PS00716"/>
    </source>
</evidence>
<evidence type="ECO:0000256" key="2">
    <source>
        <dbReference type="ARBA" id="ARBA00023015"/>
    </source>
</evidence>
<dbReference type="PANTHER" id="PTHR30376:SF3">
    <property type="entry name" value="RNA POLYMERASE SIGMA FACTOR RPOH"/>
    <property type="match status" value="1"/>
</dbReference>
<organism evidence="11 12">
    <name type="scientific">Marinihelvus fidelis</name>
    <dbReference type="NCBI Taxonomy" id="2613842"/>
    <lineage>
        <taxon>Bacteria</taxon>
        <taxon>Pseudomonadati</taxon>
        <taxon>Pseudomonadota</taxon>
        <taxon>Gammaproteobacteria</taxon>
        <taxon>Chromatiales</taxon>
        <taxon>Wenzhouxiangellaceae</taxon>
        <taxon>Marinihelvus</taxon>
    </lineage>
</organism>
<reference evidence="11 12" key="1">
    <citation type="submission" date="2019-09" db="EMBL/GenBank/DDBJ databases">
        <title>Wenzhouxiangella sp. Genome sequencing and assembly.</title>
        <authorList>
            <person name="Zhang R."/>
        </authorList>
    </citation>
    <scope>NUCLEOTIDE SEQUENCE [LARGE SCALE GENOMIC DNA]</scope>
    <source>
        <strain evidence="11 12">W260</strain>
    </source>
</reference>
<dbReference type="NCBIfam" id="NF005143">
    <property type="entry name" value="PRK06596.1"/>
    <property type="match status" value="1"/>
</dbReference>
<comment type="similarity">
    <text evidence="7">Belongs to the sigma-70 factor family. RpoH subfamily.</text>
</comment>
<evidence type="ECO:0000313" key="11">
    <source>
        <dbReference type="EMBL" id="KAA9131836.1"/>
    </source>
</evidence>
<dbReference type="EMBL" id="VYXP01000004">
    <property type="protein sequence ID" value="KAA9131836.1"/>
    <property type="molecule type" value="Genomic_DNA"/>
</dbReference>
<dbReference type="PRINTS" id="PR00046">
    <property type="entry name" value="SIGMA70FCT"/>
</dbReference>
<keyword evidence="5 7" id="KW-0238">DNA-binding</keyword>
<evidence type="ECO:0000256" key="7">
    <source>
        <dbReference type="HAMAP-Rule" id="MF_00961"/>
    </source>
</evidence>
<dbReference type="SUPFAM" id="SSF88946">
    <property type="entry name" value="Sigma2 domain of RNA polymerase sigma factors"/>
    <property type="match status" value="1"/>
</dbReference>
<dbReference type="GO" id="GO:0009408">
    <property type="term" value="P:response to heat"/>
    <property type="evidence" value="ECO:0007669"/>
    <property type="project" value="UniProtKB-UniRule"/>
</dbReference>
<evidence type="ECO:0000256" key="8">
    <source>
        <dbReference type="NCBIfam" id="TIGR02392"/>
    </source>
</evidence>
<dbReference type="PANTHER" id="PTHR30376">
    <property type="entry name" value="SIGMA FACTOR RPOH HEAT SHOCK RELATED"/>
    <property type="match status" value="1"/>
</dbReference>
<evidence type="ECO:0000256" key="1">
    <source>
        <dbReference type="ARBA" id="ARBA00022490"/>
    </source>
</evidence>
<dbReference type="PROSITE" id="PS00715">
    <property type="entry name" value="SIGMA70_1"/>
    <property type="match status" value="1"/>
</dbReference>
<dbReference type="Gene3D" id="1.10.10.10">
    <property type="entry name" value="Winged helix-like DNA-binding domain superfamily/Winged helix DNA-binding domain"/>
    <property type="match status" value="1"/>
</dbReference>
<dbReference type="InterPro" id="IPR013325">
    <property type="entry name" value="RNA_pol_sigma_r2"/>
</dbReference>
<sequence length="286" mass="32452">MSKALVPSHLLAPAGTGNLDAYIQEVYKIPVLTLDEEQELATRYRDENDLEAARRLVLAHLRFVVHVAKGYTGYGLNLGDLIQEGNIGLMKAVKRFDPEREVRLVSFAVHWIRAEMHEFILRNWRIVKVATTKAQRKLFFNLRKSKKRLGWLNMNEVEAVAKDLGVKPEVVMEMESRLSGQDVGFDLTAADDEDRPQVAPAAYLETSERNPEDTLEAADLESHQHGLLYAGLGELDDRSQDIIRCRWLTDDKATLQELADRYGVSAERIRQLEVNAMNKLRASLNA</sequence>
<dbReference type="NCBIfam" id="TIGR02392">
    <property type="entry name" value="rpoH_proteo"/>
    <property type="match status" value="1"/>
</dbReference>
<dbReference type="Pfam" id="PF00140">
    <property type="entry name" value="Sigma70_r1_2"/>
    <property type="match status" value="1"/>
</dbReference>
<keyword evidence="4 7" id="KW-0731">Sigma factor</keyword>
<dbReference type="GO" id="GO:0003677">
    <property type="term" value="F:DNA binding"/>
    <property type="evidence" value="ECO:0007669"/>
    <property type="project" value="UniProtKB-UniRule"/>
</dbReference>
<feature type="short sequence motif" description="Interaction with polymerase core subunit RpoC" evidence="7">
    <location>
        <begin position="80"/>
        <end position="83"/>
    </location>
</feature>
<evidence type="ECO:0000256" key="6">
    <source>
        <dbReference type="ARBA" id="ARBA00023163"/>
    </source>
</evidence>
<feature type="region of interest" description="Sigma-70 factor domain-2" evidence="7">
    <location>
        <begin position="56"/>
        <end position="125"/>
    </location>
</feature>
<evidence type="ECO:0000313" key="12">
    <source>
        <dbReference type="Proteomes" id="UP000325372"/>
    </source>
</evidence>
<dbReference type="RefSeq" id="WP_150863626.1">
    <property type="nucleotide sequence ID" value="NZ_VYXP01000004.1"/>
</dbReference>
<feature type="DNA-binding region" description="H-T-H motif" evidence="7">
    <location>
        <begin position="255"/>
        <end position="274"/>
    </location>
</feature>
<dbReference type="InterPro" id="IPR009042">
    <property type="entry name" value="RNA_pol_sigma70_r1_2"/>
</dbReference>
<dbReference type="GO" id="GO:0005737">
    <property type="term" value="C:cytoplasm"/>
    <property type="evidence" value="ECO:0007669"/>
    <property type="project" value="UniProtKB-SubCell"/>
</dbReference>
<dbReference type="InterPro" id="IPR012759">
    <property type="entry name" value="RNA_pol_sigma_RpoH_proteobac"/>
</dbReference>
<dbReference type="HAMAP" id="MF_00961">
    <property type="entry name" value="Sigma70_RpoH"/>
    <property type="match status" value="1"/>
</dbReference>
<feature type="domain" description="RNA polymerase sigma-70" evidence="10">
    <location>
        <begin position="254"/>
        <end position="280"/>
    </location>
</feature>
<comment type="caution">
    <text evidence="11">The sequence shown here is derived from an EMBL/GenBank/DDBJ whole genome shotgun (WGS) entry which is preliminary data.</text>
</comment>
<keyword evidence="3 7" id="KW-0346">Stress response</keyword>
<dbReference type="Proteomes" id="UP000325372">
    <property type="component" value="Unassembled WGS sequence"/>
</dbReference>
<dbReference type="InterPro" id="IPR007630">
    <property type="entry name" value="RNA_pol_sigma70_r4"/>
</dbReference>
<dbReference type="InterPro" id="IPR000943">
    <property type="entry name" value="RNA_pol_sigma70"/>
</dbReference>
<evidence type="ECO:0000259" key="9">
    <source>
        <dbReference type="PROSITE" id="PS00715"/>
    </source>
</evidence>
<keyword evidence="6 7" id="KW-0804">Transcription</keyword>
<dbReference type="NCBIfam" id="TIGR02937">
    <property type="entry name" value="sigma70-ECF"/>
    <property type="match status" value="1"/>
</dbReference>
<keyword evidence="12" id="KW-1185">Reference proteome</keyword>
<protein>
    <recommendedName>
        <fullName evidence="7 8">RNA polymerase sigma factor RpoH</fullName>
    </recommendedName>
    <alternativeName>
        <fullName evidence="7">RNA polymerase sigma-32 factor</fullName>
    </alternativeName>
</protein>
<dbReference type="FunFam" id="1.20.120.1810:FF:000001">
    <property type="entry name" value="RNA polymerase sigma factor RpoH"/>
    <property type="match status" value="1"/>
</dbReference>
<feature type="domain" description="RNA polymerase sigma-70" evidence="9">
    <location>
        <begin position="80"/>
        <end position="93"/>
    </location>
</feature>
<comment type="function">
    <text evidence="7">Sigma factors are initiation factors that promote the attachment of RNA polymerase to specific initiation sites and are then released. This sigma factor is involved in regulation of expression of heat shock genes.</text>
</comment>
<evidence type="ECO:0000256" key="4">
    <source>
        <dbReference type="ARBA" id="ARBA00023082"/>
    </source>
</evidence>
<evidence type="ECO:0000256" key="5">
    <source>
        <dbReference type="ARBA" id="ARBA00023125"/>
    </source>
</evidence>
<dbReference type="GO" id="GO:0016987">
    <property type="term" value="F:sigma factor activity"/>
    <property type="evidence" value="ECO:0007669"/>
    <property type="project" value="UniProtKB-UniRule"/>
</dbReference>
<name>A0A5N0TDA4_9GAMM</name>
<dbReference type="PROSITE" id="PS00716">
    <property type="entry name" value="SIGMA70_2"/>
    <property type="match status" value="1"/>
</dbReference>
<keyword evidence="1 7" id="KW-0963">Cytoplasm</keyword>
<dbReference type="InterPro" id="IPR013324">
    <property type="entry name" value="RNA_pol_sigma_r3/r4-like"/>
</dbReference>
<proteinExistence type="inferred from homology"/>
<dbReference type="Gene3D" id="1.20.120.1810">
    <property type="match status" value="1"/>
</dbReference>
<dbReference type="AlphaFoldDB" id="A0A5N0TDA4"/>
<dbReference type="Pfam" id="PF04542">
    <property type="entry name" value="Sigma70_r2"/>
    <property type="match status" value="1"/>
</dbReference>
<comment type="subcellular location">
    <subcellularLocation>
        <location evidence="7">Cytoplasm</location>
    </subcellularLocation>
</comment>
<dbReference type="SUPFAM" id="SSF88659">
    <property type="entry name" value="Sigma3 and sigma4 domains of RNA polymerase sigma factors"/>
    <property type="match status" value="1"/>
</dbReference>
<dbReference type="InterPro" id="IPR036388">
    <property type="entry name" value="WH-like_DNA-bd_sf"/>
</dbReference>
<dbReference type="InterPro" id="IPR014284">
    <property type="entry name" value="RNA_pol_sigma-70_dom"/>
</dbReference>
<keyword evidence="2 7" id="KW-0805">Transcription regulation</keyword>
<evidence type="ECO:0000256" key="3">
    <source>
        <dbReference type="ARBA" id="ARBA00023016"/>
    </source>
</evidence>
<dbReference type="Pfam" id="PF04545">
    <property type="entry name" value="Sigma70_r4"/>
    <property type="match status" value="1"/>
</dbReference>
<dbReference type="GO" id="GO:0006352">
    <property type="term" value="P:DNA-templated transcription initiation"/>
    <property type="evidence" value="ECO:0007669"/>
    <property type="project" value="UniProtKB-UniRule"/>
</dbReference>
<dbReference type="FunFam" id="1.10.10.10:FF:000285">
    <property type="entry name" value="RNA polymerase sigma factor RpoH"/>
    <property type="match status" value="1"/>
</dbReference>
<comment type="subunit">
    <text evidence="7">Interacts with the RNA polymerase core enzyme.</text>
</comment>
<dbReference type="InterPro" id="IPR050813">
    <property type="entry name" value="Sigma-70_Factor"/>
</dbReference>
<gene>
    <name evidence="7 11" type="primary">rpoH</name>
    <name evidence="11" type="ORF">F3N42_06550</name>
</gene>
<accession>A0A5N0TDA4</accession>
<dbReference type="InterPro" id="IPR007627">
    <property type="entry name" value="RNA_pol_sigma70_r2"/>
</dbReference>